<dbReference type="Proteomes" id="UP001185092">
    <property type="component" value="Unassembled WGS sequence"/>
</dbReference>
<protein>
    <submittedName>
        <fullName evidence="1">Uncharacterized protein</fullName>
    </submittedName>
</protein>
<organism evidence="1 2">
    <name type="scientific">Aureibacter tunicatorum</name>
    <dbReference type="NCBI Taxonomy" id="866807"/>
    <lineage>
        <taxon>Bacteria</taxon>
        <taxon>Pseudomonadati</taxon>
        <taxon>Bacteroidota</taxon>
        <taxon>Cytophagia</taxon>
        <taxon>Cytophagales</taxon>
        <taxon>Persicobacteraceae</taxon>
        <taxon>Aureibacter</taxon>
    </lineage>
</organism>
<evidence type="ECO:0000313" key="1">
    <source>
        <dbReference type="EMBL" id="MDR6237913.1"/>
    </source>
</evidence>
<dbReference type="EMBL" id="JAVDQD010000001">
    <property type="protein sequence ID" value="MDR6237913.1"/>
    <property type="molecule type" value="Genomic_DNA"/>
</dbReference>
<gene>
    <name evidence="1" type="ORF">HNQ88_000889</name>
</gene>
<accession>A0AAE4BRG4</accession>
<keyword evidence="2" id="KW-1185">Reference proteome</keyword>
<comment type="caution">
    <text evidence="1">The sequence shown here is derived from an EMBL/GenBank/DDBJ whole genome shotgun (WGS) entry which is preliminary data.</text>
</comment>
<proteinExistence type="predicted"/>
<reference evidence="1" key="1">
    <citation type="submission" date="2023-07" db="EMBL/GenBank/DDBJ databases">
        <title>Genomic Encyclopedia of Type Strains, Phase IV (KMG-IV): sequencing the most valuable type-strain genomes for metagenomic binning, comparative biology and taxonomic classification.</title>
        <authorList>
            <person name="Goeker M."/>
        </authorList>
    </citation>
    <scope>NUCLEOTIDE SEQUENCE</scope>
    <source>
        <strain evidence="1">DSM 26174</strain>
    </source>
</reference>
<dbReference type="AlphaFoldDB" id="A0AAE4BRG4"/>
<name>A0AAE4BRG4_9BACT</name>
<sequence length="41" mass="4644">MIRLIEWLDTNSIALNKTAGVKYKTQSSMTSKAVRILSDFI</sequence>
<evidence type="ECO:0000313" key="2">
    <source>
        <dbReference type="Proteomes" id="UP001185092"/>
    </source>
</evidence>